<evidence type="ECO:0000313" key="1">
    <source>
        <dbReference type="EMBL" id="RJF97253.1"/>
    </source>
</evidence>
<comment type="caution">
    <text evidence="1">The sequence shown here is derived from an EMBL/GenBank/DDBJ whole genome shotgun (WGS) entry which is preliminary data.</text>
</comment>
<dbReference type="RefSeq" id="WP_119767203.1">
    <property type="nucleotide sequence ID" value="NZ_QYUO01000001.1"/>
</dbReference>
<gene>
    <name evidence="1" type="ORF">D3871_00910</name>
</gene>
<proteinExistence type="predicted"/>
<dbReference type="AlphaFoldDB" id="A0A3A3FMX2"/>
<accession>A0A3A3FMX2</accession>
<protein>
    <recommendedName>
        <fullName evidence="3">Transcriptional regulator</fullName>
    </recommendedName>
</protein>
<name>A0A3A3FMX2_9BURK</name>
<sequence>MSSGFPISDEVRRFVLTSIPSIPYMEAMLLLRSKEEVSWDASMLANRLYLSEKAASSLLTELHEAGILRTDAARPDYYCFAPSSESLRQMIDQVAEAYSTQLVAMTNLIHSTSGRKAQQFADAFKWRKDS</sequence>
<dbReference type="OrthoDB" id="9798172at2"/>
<reference evidence="2" key="1">
    <citation type="submission" date="2018-09" db="EMBL/GenBank/DDBJ databases">
        <authorList>
            <person name="Zhu H."/>
        </authorList>
    </citation>
    <scope>NUCLEOTIDE SEQUENCE [LARGE SCALE GENOMIC DNA]</scope>
    <source>
        <strain evidence="2">K1R23-30</strain>
    </source>
</reference>
<evidence type="ECO:0008006" key="3">
    <source>
        <dbReference type="Google" id="ProtNLM"/>
    </source>
</evidence>
<dbReference type="InterPro" id="IPR036388">
    <property type="entry name" value="WH-like_DNA-bd_sf"/>
</dbReference>
<evidence type="ECO:0000313" key="2">
    <source>
        <dbReference type="Proteomes" id="UP000265955"/>
    </source>
</evidence>
<keyword evidence="2" id="KW-1185">Reference proteome</keyword>
<organism evidence="1 2">
    <name type="scientific">Noviherbaspirillum saxi</name>
    <dbReference type="NCBI Taxonomy" id="2320863"/>
    <lineage>
        <taxon>Bacteria</taxon>
        <taxon>Pseudomonadati</taxon>
        <taxon>Pseudomonadota</taxon>
        <taxon>Betaproteobacteria</taxon>
        <taxon>Burkholderiales</taxon>
        <taxon>Oxalobacteraceae</taxon>
        <taxon>Noviherbaspirillum</taxon>
    </lineage>
</organism>
<dbReference type="Proteomes" id="UP000265955">
    <property type="component" value="Unassembled WGS sequence"/>
</dbReference>
<dbReference type="EMBL" id="QYUO01000001">
    <property type="protein sequence ID" value="RJF97253.1"/>
    <property type="molecule type" value="Genomic_DNA"/>
</dbReference>
<dbReference type="Gene3D" id="1.10.10.10">
    <property type="entry name" value="Winged helix-like DNA-binding domain superfamily/Winged helix DNA-binding domain"/>
    <property type="match status" value="1"/>
</dbReference>